<dbReference type="Proteomes" id="UP000516349">
    <property type="component" value="Chromosome"/>
</dbReference>
<keyword evidence="1" id="KW-0812">Transmembrane</keyword>
<evidence type="ECO:0000313" key="3">
    <source>
        <dbReference type="Proteomes" id="UP000516349"/>
    </source>
</evidence>
<evidence type="ECO:0000313" key="2">
    <source>
        <dbReference type="EMBL" id="QNT78012.1"/>
    </source>
</evidence>
<proteinExistence type="predicted"/>
<reference evidence="2 3" key="1">
    <citation type="submission" date="2020-08" db="EMBL/GenBank/DDBJ databases">
        <title>Complete genome sequence of Entomobacter blattae G55GP.</title>
        <authorList>
            <person name="Poehlein A."/>
            <person name="Guzman J."/>
            <person name="Daniel R."/>
            <person name="Vilcinskas A."/>
        </authorList>
    </citation>
    <scope>NUCLEOTIDE SEQUENCE [LARGE SCALE GENOMIC DNA]</scope>
    <source>
        <strain evidence="2 3">G55GP</strain>
    </source>
</reference>
<keyword evidence="1" id="KW-1133">Transmembrane helix</keyword>
<name>A0A7H1NQF2_9PROT</name>
<dbReference type="EMBL" id="CP060244">
    <property type="protein sequence ID" value="QNT78012.1"/>
    <property type="molecule type" value="Genomic_DNA"/>
</dbReference>
<keyword evidence="3" id="KW-1185">Reference proteome</keyword>
<keyword evidence="1" id="KW-0472">Membrane</keyword>
<dbReference type="KEGG" id="ebla:JGUZn3_07790"/>
<gene>
    <name evidence="2" type="ORF">JGUZn3_07790</name>
</gene>
<organism evidence="2 3">
    <name type="scientific">Entomobacter blattae</name>
    <dbReference type="NCBI Taxonomy" id="2762277"/>
    <lineage>
        <taxon>Bacteria</taxon>
        <taxon>Pseudomonadati</taxon>
        <taxon>Pseudomonadota</taxon>
        <taxon>Alphaproteobacteria</taxon>
        <taxon>Acetobacterales</taxon>
        <taxon>Acetobacteraceae</taxon>
        <taxon>Entomobacter</taxon>
    </lineage>
</organism>
<sequence>MVDMLHSRHAARALGYALVGVLSGATIRLTARAMKLGMFKTFCSNKLPTTFLSKKSEKTKLAALSSQSFW</sequence>
<dbReference type="RefSeq" id="WP_203414398.1">
    <property type="nucleotide sequence ID" value="NZ_CP060244.1"/>
</dbReference>
<accession>A0A7H1NQF2</accession>
<protein>
    <submittedName>
        <fullName evidence="2">Uncharacterized protein</fullName>
    </submittedName>
</protein>
<evidence type="ECO:0000256" key="1">
    <source>
        <dbReference type="SAM" id="Phobius"/>
    </source>
</evidence>
<feature type="transmembrane region" description="Helical" evidence="1">
    <location>
        <begin position="13"/>
        <end position="31"/>
    </location>
</feature>
<dbReference type="AlphaFoldDB" id="A0A7H1NQF2"/>